<dbReference type="Gene3D" id="1.10.287.890">
    <property type="entry name" value="Crystal structure of tRNA isopentenylpyrophosphate transferase (bh2366) domain"/>
    <property type="match status" value="1"/>
</dbReference>
<dbReference type="Gene3D" id="3.40.50.300">
    <property type="entry name" value="P-loop containing nucleotide triphosphate hydrolases"/>
    <property type="match status" value="1"/>
</dbReference>
<dbReference type="SUPFAM" id="SSF52540">
    <property type="entry name" value="P-loop containing nucleoside triphosphate hydrolases"/>
    <property type="match status" value="1"/>
</dbReference>
<evidence type="ECO:0000256" key="1">
    <source>
        <dbReference type="ARBA" id="ARBA00005842"/>
    </source>
</evidence>
<evidence type="ECO:0000256" key="8">
    <source>
        <dbReference type="ARBA" id="ARBA00052386"/>
    </source>
</evidence>
<dbReference type="GO" id="GO:0005739">
    <property type="term" value="C:mitochondrion"/>
    <property type="evidence" value="ECO:0007669"/>
    <property type="project" value="TreeGrafter"/>
</dbReference>
<dbReference type="InterPro" id="IPR027417">
    <property type="entry name" value="P-loop_NTPase"/>
</dbReference>
<evidence type="ECO:0000256" key="5">
    <source>
        <dbReference type="ARBA" id="ARBA00022840"/>
    </source>
</evidence>
<keyword evidence="6" id="KW-0809">Transit peptide</keyword>
<dbReference type="AlphaFoldDB" id="A0AAV0YWY0"/>
<organism evidence="11 12">
    <name type="scientific">Vicia faba</name>
    <name type="common">Broad bean</name>
    <name type="synonym">Faba vulgaris</name>
    <dbReference type="NCBI Taxonomy" id="3906"/>
    <lineage>
        <taxon>Eukaryota</taxon>
        <taxon>Viridiplantae</taxon>
        <taxon>Streptophyta</taxon>
        <taxon>Embryophyta</taxon>
        <taxon>Tracheophyta</taxon>
        <taxon>Spermatophyta</taxon>
        <taxon>Magnoliopsida</taxon>
        <taxon>eudicotyledons</taxon>
        <taxon>Gunneridae</taxon>
        <taxon>Pentapetalae</taxon>
        <taxon>rosids</taxon>
        <taxon>fabids</taxon>
        <taxon>Fabales</taxon>
        <taxon>Fabaceae</taxon>
        <taxon>Papilionoideae</taxon>
        <taxon>50 kb inversion clade</taxon>
        <taxon>NPAAA clade</taxon>
        <taxon>Hologalegina</taxon>
        <taxon>IRL clade</taxon>
        <taxon>Fabeae</taxon>
        <taxon>Vicia</taxon>
    </lineage>
</organism>
<comment type="catalytic activity">
    <reaction evidence="7">
        <text>dimethylallyl diphosphate + ATP = N(6)-(dimethylallyl)adenosine 5'-triphosphate + diphosphate</text>
        <dbReference type="Rhea" id="RHEA:36331"/>
        <dbReference type="ChEBI" id="CHEBI:30616"/>
        <dbReference type="ChEBI" id="CHEBI:33019"/>
        <dbReference type="ChEBI" id="CHEBI:57623"/>
        <dbReference type="ChEBI" id="CHEBI:73532"/>
        <dbReference type="EC" id="2.5.1.112"/>
    </reaction>
</comment>
<reference evidence="11 12" key="1">
    <citation type="submission" date="2023-01" db="EMBL/GenBank/DDBJ databases">
        <authorList>
            <person name="Kreplak J."/>
        </authorList>
    </citation>
    <scope>NUCLEOTIDE SEQUENCE [LARGE SCALE GENOMIC DNA]</scope>
</reference>
<dbReference type="GO" id="GO:0052381">
    <property type="term" value="F:tRNA dimethylallyltransferase activity"/>
    <property type="evidence" value="ECO:0007669"/>
    <property type="project" value="TreeGrafter"/>
</dbReference>
<protein>
    <recommendedName>
        <fullName evidence="10">adenylate dimethylallyltransferase (ADP/ATP-dependent)</fullName>
        <ecNumber evidence="10">2.5.1.112</ecNumber>
    </recommendedName>
</protein>
<evidence type="ECO:0000256" key="2">
    <source>
        <dbReference type="ARBA" id="ARBA00022679"/>
    </source>
</evidence>
<dbReference type="InterPro" id="IPR039657">
    <property type="entry name" value="Dimethylallyltransferase"/>
</dbReference>
<dbReference type="GO" id="GO:0009824">
    <property type="term" value="F:AMP dimethylallyltransferase activity"/>
    <property type="evidence" value="ECO:0007669"/>
    <property type="project" value="UniProtKB-ARBA"/>
</dbReference>
<evidence type="ECO:0000313" key="11">
    <source>
        <dbReference type="EMBL" id="CAI8590741.1"/>
    </source>
</evidence>
<keyword evidence="3" id="KW-0203">Cytokinin biosynthesis</keyword>
<evidence type="ECO:0000256" key="10">
    <source>
        <dbReference type="ARBA" id="ARBA00066838"/>
    </source>
</evidence>
<keyword evidence="12" id="KW-1185">Reference proteome</keyword>
<name>A0AAV0YWY0_VICFA</name>
<accession>A0AAV0YWY0</accession>
<dbReference type="Pfam" id="PF01715">
    <property type="entry name" value="IPPT"/>
    <property type="match status" value="2"/>
</dbReference>
<dbReference type="EC" id="2.5.1.112" evidence="10"/>
<keyword evidence="4" id="KW-0547">Nucleotide-binding</keyword>
<gene>
    <name evidence="11" type="ORF">VFH_I455600</name>
</gene>
<proteinExistence type="inferred from homology"/>
<dbReference type="Proteomes" id="UP001157006">
    <property type="component" value="Chromosome 1L"/>
</dbReference>
<sequence>MIIPVAVTSSSACKQELPLINFQKGLTKMESLFHNRNKDKVVVIMGATGTGKTKLAIDLAKHFQPSEIVNSDKIQVYKGLDITTNKATEEECDGVPHHLLGSFDPTTNFTANDFCYHACSAIDSILQKDGLPIIAGGSNSYLDALVNHCSEFRLRYECCFLWVDVTLPVLHSSLQLRVDRMIEAGQVDEVREFFDPSGVYTKGIRRAIGVPEFHDFLIAETNSTDERTKMKLLEAAIARVKINNCTLANRQRQKIQRLNGMWKRNMYRLDATETIIRSGTRARKEAWEDHVLSRSLVILYNFLYGETHVRSRNISPKNITNVLSGPQPTFALSGVAAATH</sequence>
<evidence type="ECO:0000256" key="9">
    <source>
        <dbReference type="ARBA" id="ARBA00055191"/>
    </source>
</evidence>
<dbReference type="GO" id="GO:0005524">
    <property type="term" value="F:ATP binding"/>
    <property type="evidence" value="ECO:0007669"/>
    <property type="project" value="UniProtKB-KW"/>
</dbReference>
<evidence type="ECO:0000256" key="3">
    <source>
        <dbReference type="ARBA" id="ARBA00022712"/>
    </source>
</evidence>
<dbReference type="FunFam" id="1.10.287.890:FF:000002">
    <property type="entry name" value="Adenylate isopentenyltransferase 5, chloroplastic"/>
    <property type="match status" value="1"/>
</dbReference>
<dbReference type="PANTHER" id="PTHR11088">
    <property type="entry name" value="TRNA DIMETHYLALLYLTRANSFERASE"/>
    <property type="match status" value="1"/>
</dbReference>
<dbReference type="GO" id="GO:0006400">
    <property type="term" value="P:tRNA modification"/>
    <property type="evidence" value="ECO:0007669"/>
    <property type="project" value="TreeGrafter"/>
</dbReference>
<dbReference type="GO" id="GO:0052622">
    <property type="term" value="F:ATP/ADP dimethylallyltransferase activity"/>
    <property type="evidence" value="ECO:0007669"/>
    <property type="project" value="UniProtKB-EC"/>
</dbReference>
<keyword evidence="2" id="KW-0808">Transferase</keyword>
<dbReference type="EMBL" id="OX451736">
    <property type="protein sequence ID" value="CAI8590741.1"/>
    <property type="molecule type" value="Genomic_DNA"/>
</dbReference>
<evidence type="ECO:0000313" key="12">
    <source>
        <dbReference type="Proteomes" id="UP001157006"/>
    </source>
</evidence>
<keyword evidence="5" id="KW-0067">ATP-binding</keyword>
<comment type="similarity">
    <text evidence="1">Belongs to the IPP transferase family.</text>
</comment>
<dbReference type="PANTHER" id="PTHR11088:SF92">
    <property type="entry name" value="ADENYLATE ISOPENTENYLTRANSFERASE"/>
    <property type="match status" value="1"/>
</dbReference>
<comment type="function">
    <text evidence="9">Involved in cytokinin biosynthesis. Catalyzes the transfer of an isopentenyl group from dimethylallyl diphosphate (DMAPP) to ATP and ADP.</text>
</comment>
<evidence type="ECO:0000256" key="7">
    <source>
        <dbReference type="ARBA" id="ARBA00051744"/>
    </source>
</evidence>
<comment type="catalytic activity">
    <reaction evidence="8">
        <text>dimethylallyl diphosphate + ADP = N(6)-(dimethylallyl)adenosine 5'-diphosphate + diphosphate</text>
        <dbReference type="Rhea" id="RHEA:36327"/>
        <dbReference type="ChEBI" id="CHEBI:33019"/>
        <dbReference type="ChEBI" id="CHEBI:57623"/>
        <dbReference type="ChEBI" id="CHEBI:73533"/>
        <dbReference type="ChEBI" id="CHEBI:456216"/>
        <dbReference type="EC" id="2.5.1.112"/>
    </reaction>
</comment>
<dbReference type="GO" id="GO:0009691">
    <property type="term" value="P:cytokinin biosynthetic process"/>
    <property type="evidence" value="ECO:0007669"/>
    <property type="project" value="UniProtKB-KW"/>
</dbReference>
<evidence type="ECO:0000256" key="6">
    <source>
        <dbReference type="ARBA" id="ARBA00022946"/>
    </source>
</evidence>
<evidence type="ECO:0000256" key="4">
    <source>
        <dbReference type="ARBA" id="ARBA00022741"/>
    </source>
</evidence>